<dbReference type="CDD" id="cd22059">
    <property type="entry name" value="WH2_BetaT"/>
    <property type="match status" value="1"/>
</dbReference>
<organism evidence="8 9">
    <name type="scientific">Phyllostomus discolor</name>
    <name type="common">pale spear-nosed bat</name>
    <dbReference type="NCBI Taxonomy" id="89673"/>
    <lineage>
        <taxon>Eukaryota</taxon>
        <taxon>Metazoa</taxon>
        <taxon>Chordata</taxon>
        <taxon>Craniata</taxon>
        <taxon>Vertebrata</taxon>
        <taxon>Euteleostomi</taxon>
        <taxon>Mammalia</taxon>
        <taxon>Eutheria</taxon>
        <taxon>Laurasiatheria</taxon>
        <taxon>Chiroptera</taxon>
        <taxon>Yangochiroptera</taxon>
        <taxon>Phyllostomidae</taxon>
        <taxon>Phyllostominae</taxon>
        <taxon>Phyllostomus</taxon>
    </lineage>
</organism>
<dbReference type="GeneID" id="118500199"/>
<dbReference type="GO" id="GO:0003785">
    <property type="term" value="F:actin monomer binding"/>
    <property type="evidence" value="ECO:0007669"/>
    <property type="project" value="InterPro"/>
</dbReference>
<keyword evidence="8" id="KW-1185">Reference proteome</keyword>
<dbReference type="AlphaFoldDB" id="A0A7E6DMF2"/>
<dbReference type="FunFam" id="1.20.5.520:FF:000001">
    <property type="entry name" value="Thymosin beta"/>
    <property type="match status" value="1"/>
</dbReference>
<evidence type="ECO:0000256" key="7">
    <source>
        <dbReference type="SAM" id="MobiDB-lite"/>
    </source>
</evidence>
<dbReference type="InterPro" id="IPR001152">
    <property type="entry name" value="Beta-thymosin"/>
</dbReference>
<dbReference type="InterPro" id="IPR038386">
    <property type="entry name" value="Beta-thymosin_sf"/>
</dbReference>
<keyword evidence="4" id="KW-0009">Actin-binding</keyword>
<dbReference type="Gene3D" id="1.20.5.520">
    <property type="entry name" value="Single helix bin"/>
    <property type="match status" value="1"/>
</dbReference>
<dbReference type="SMART" id="SM00152">
    <property type="entry name" value="THY"/>
    <property type="match status" value="1"/>
</dbReference>
<dbReference type="GO" id="GO:0030334">
    <property type="term" value="P:regulation of cell migration"/>
    <property type="evidence" value="ECO:0007669"/>
    <property type="project" value="TreeGrafter"/>
</dbReference>
<dbReference type="PANTHER" id="PTHR12021">
    <property type="entry name" value="THYMOSIN BETA"/>
    <property type="match status" value="1"/>
</dbReference>
<protein>
    <submittedName>
        <fullName evidence="9">Thymosin beta-4-like</fullName>
    </submittedName>
</protein>
<comment type="function">
    <text evidence="6">Plays an important role in the organization of the cytoskeleton. Binds to and sequesters actin monomers (G actin) and therefore inhibits actin polymerization.</text>
</comment>
<dbReference type="InParanoid" id="A0A7E6DMF2"/>
<evidence type="ECO:0000256" key="1">
    <source>
        <dbReference type="ARBA" id="ARBA00004245"/>
    </source>
</evidence>
<dbReference type="PROSITE" id="PS00500">
    <property type="entry name" value="THYMOSIN_B4"/>
    <property type="match status" value="1"/>
</dbReference>
<comment type="subcellular location">
    <subcellularLocation>
        <location evidence="1">Cytoplasm</location>
        <location evidence="1">Cytoskeleton</location>
    </subcellularLocation>
</comment>
<dbReference type="Pfam" id="PF01290">
    <property type="entry name" value="Thymosin"/>
    <property type="match status" value="1"/>
</dbReference>
<dbReference type="Proteomes" id="UP000504628">
    <property type="component" value="Chromosome 1"/>
</dbReference>
<comment type="similarity">
    <text evidence="2">Belongs to the thymosin beta family.</text>
</comment>
<gene>
    <name evidence="9" type="primary">LOC118500199</name>
</gene>
<evidence type="ECO:0000313" key="8">
    <source>
        <dbReference type="Proteomes" id="UP000504628"/>
    </source>
</evidence>
<evidence type="ECO:0000256" key="4">
    <source>
        <dbReference type="ARBA" id="ARBA00023203"/>
    </source>
</evidence>
<sequence>MSDKRDMAVMEEFKLKLKKTETQKKNPLPSQETIEQKKQAGVRRPAPLVCTVHSTNSVFLFYFF</sequence>
<name>A0A7E6DMF2_9CHIR</name>
<dbReference type="RefSeq" id="XP_035880040.1">
    <property type="nucleotide sequence ID" value="XM_036024147.1"/>
</dbReference>
<evidence type="ECO:0000256" key="5">
    <source>
        <dbReference type="ARBA" id="ARBA00023212"/>
    </source>
</evidence>
<keyword evidence="3" id="KW-0963">Cytoplasm</keyword>
<dbReference type="KEGG" id="pdic:118500199"/>
<reference evidence="9" key="1">
    <citation type="submission" date="2025-08" db="UniProtKB">
        <authorList>
            <consortium name="RefSeq"/>
        </authorList>
    </citation>
    <scope>IDENTIFICATION</scope>
    <source>
        <tissue evidence="9">Muscle</tissue>
    </source>
</reference>
<keyword evidence="5" id="KW-0206">Cytoskeleton</keyword>
<feature type="region of interest" description="Disordered" evidence="7">
    <location>
        <begin position="20"/>
        <end position="40"/>
    </location>
</feature>
<dbReference type="GO" id="GO:0005737">
    <property type="term" value="C:cytoplasm"/>
    <property type="evidence" value="ECO:0007669"/>
    <property type="project" value="TreeGrafter"/>
</dbReference>
<dbReference type="GO" id="GO:0005856">
    <property type="term" value="C:cytoskeleton"/>
    <property type="evidence" value="ECO:0007669"/>
    <property type="project" value="UniProtKB-SubCell"/>
</dbReference>
<accession>A0A7E6DMF2</accession>
<dbReference type="GO" id="GO:0007015">
    <property type="term" value="P:actin filament organization"/>
    <property type="evidence" value="ECO:0007669"/>
    <property type="project" value="InterPro"/>
</dbReference>
<evidence type="ECO:0000256" key="6">
    <source>
        <dbReference type="ARBA" id="ARBA00025497"/>
    </source>
</evidence>
<proteinExistence type="inferred from homology"/>
<evidence type="ECO:0000313" key="9">
    <source>
        <dbReference type="RefSeq" id="XP_035880040.1"/>
    </source>
</evidence>
<evidence type="ECO:0000256" key="2">
    <source>
        <dbReference type="ARBA" id="ARBA00009511"/>
    </source>
</evidence>
<evidence type="ECO:0000256" key="3">
    <source>
        <dbReference type="ARBA" id="ARBA00022490"/>
    </source>
</evidence>
<dbReference type="PANTHER" id="PTHR12021:SF3">
    <property type="entry name" value="THYMOSIN BETA-4-LIKE"/>
    <property type="match status" value="1"/>
</dbReference>